<dbReference type="EMBL" id="JACAZI010000005">
    <property type="protein sequence ID" value="KAF7360268.1"/>
    <property type="molecule type" value="Genomic_DNA"/>
</dbReference>
<dbReference type="Proteomes" id="UP000620124">
    <property type="component" value="Unassembled WGS sequence"/>
</dbReference>
<proteinExistence type="predicted"/>
<sequence>MNVFNPKMLDASIRDAALCLSDNQKADLLLHALGSLPQDGPSRAVFENAIQSCLQVSTLSPHNAARARILRARRRLAAGYQRGAQEGAHRLSLPSSPFSRVVFVSADLQAALVAEPDNPEAKALLHHRSVAVEKVHIIASLRCGNFYADKYHDHQLLAPVLPASKGRFSDEIWREIAMWLPRRDLKTLLFVPNALSRVASQLLFRRLDLHLSVPPDHEDAAASTGTLVSSYAQRSADILTRVIVDPSFGGFVRTLCIYSYAIGKRRVDGVSNGDARECSSKNGEPAERVHLRIVREHGPLTSGPPTRPHTWALACMSRRPRTQSATNNFIAQNRSLRTVSLHNMSWIFPSDSLSLRNLTSISFSGHFPSASTAIADILAHGRQVDTLNLTCTLDCLPAAQFRAHAGALPLPAPLCTHDLRRDFLRARADLQTLALVVREEADQRTGGFDAAVWGVLPSLTNLKTLTITYPRDLAAGLAAWLVPRTLHALTIDYAAAPRDPVPFLDQLRPGIPPALRYVGLPDFPARSAKTAVEHGFTMVRVVRIAGTYWRVVRGADGGVTDMYQWPHKGEGAAREWLEWLGCEDAIRGGDLTQFAS</sequence>
<dbReference type="AlphaFoldDB" id="A0A8H7D663"/>
<comment type="caution">
    <text evidence="1">The sequence shown here is derived from an EMBL/GenBank/DDBJ whole genome shotgun (WGS) entry which is preliminary data.</text>
</comment>
<gene>
    <name evidence="1" type="ORF">MVEN_00756100</name>
</gene>
<dbReference type="OrthoDB" id="2685413at2759"/>
<evidence type="ECO:0000313" key="1">
    <source>
        <dbReference type="EMBL" id="KAF7360268.1"/>
    </source>
</evidence>
<evidence type="ECO:0000313" key="2">
    <source>
        <dbReference type="Proteomes" id="UP000620124"/>
    </source>
</evidence>
<organism evidence="1 2">
    <name type="scientific">Mycena venus</name>
    <dbReference type="NCBI Taxonomy" id="2733690"/>
    <lineage>
        <taxon>Eukaryota</taxon>
        <taxon>Fungi</taxon>
        <taxon>Dikarya</taxon>
        <taxon>Basidiomycota</taxon>
        <taxon>Agaricomycotina</taxon>
        <taxon>Agaricomycetes</taxon>
        <taxon>Agaricomycetidae</taxon>
        <taxon>Agaricales</taxon>
        <taxon>Marasmiineae</taxon>
        <taxon>Mycenaceae</taxon>
        <taxon>Mycena</taxon>
    </lineage>
</organism>
<protein>
    <submittedName>
        <fullName evidence="1">J domain-containing protein</fullName>
    </submittedName>
</protein>
<name>A0A8H7D663_9AGAR</name>
<accession>A0A8H7D663</accession>
<reference evidence="1" key="1">
    <citation type="submission" date="2020-05" db="EMBL/GenBank/DDBJ databases">
        <title>Mycena genomes resolve the evolution of fungal bioluminescence.</title>
        <authorList>
            <person name="Tsai I.J."/>
        </authorList>
    </citation>
    <scope>NUCLEOTIDE SEQUENCE</scope>
    <source>
        <strain evidence="1">CCC161011</strain>
    </source>
</reference>
<keyword evidence="2" id="KW-1185">Reference proteome</keyword>